<keyword evidence="3" id="KW-1185">Reference proteome</keyword>
<keyword evidence="1" id="KW-0812">Transmembrane</keyword>
<evidence type="ECO:0000313" key="3">
    <source>
        <dbReference type="Proteomes" id="UP001595891"/>
    </source>
</evidence>
<name>A0ABV9EPF0_9ACTN</name>
<evidence type="ECO:0000313" key="2">
    <source>
        <dbReference type="EMBL" id="MFC4590285.1"/>
    </source>
</evidence>
<keyword evidence="1" id="KW-0472">Membrane</keyword>
<protein>
    <submittedName>
        <fullName evidence="2">Uncharacterized protein</fullName>
    </submittedName>
</protein>
<reference evidence="3" key="1">
    <citation type="journal article" date="2019" name="Int. J. Syst. Evol. Microbiol.">
        <title>The Global Catalogue of Microorganisms (GCM) 10K type strain sequencing project: providing services to taxonomists for standard genome sequencing and annotation.</title>
        <authorList>
            <consortium name="The Broad Institute Genomics Platform"/>
            <consortium name="The Broad Institute Genome Sequencing Center for Infectious Disease"/>
            <person name="Wu L."/>
            <person name="Ma J."/>
        </authorList>
    </citation>
    <scope>NUCLEOTIDE SEQUENCE [LARGE SCALE GENOMIC DNA]</scope>
    <source>
        <strain evidence="3">CCUG 49560</strain>
    </source>
</reference>
<gene>
    <name evidence="2" type="ORF">ACFO8L_29620</name>
</gene>
<organism evidence="2 3">
    <name type="scientific">Sphaerisporangium corydalis</name>
    <dbReference type="NCBI Taxonomy" id="1441875"/>
    <lineage>
        <taxon>Bacteria</taxon>
        <taxon>Bacillati</taxon>
        <taxon>Actinomycetota</taxon>
        <taxon>Actinomycetes</taxon>
        <taxon>Streptosporangiales</taxon>
        <taxon>Streptosporangiaceae</taxon>
        <taxon>Sphaerisporangium</taxon>
    </lineage>
</organism>
<sequence>MGEAGVITGDLTVAITMVVLGLIAVVAVIVDATLSGLLIATALLALVA</sequence>
<dbReference type="EMBL" id="JBHSFN010000021">
    <property type="protein sequence ID" value="MFC4590285.1"/>
    <property type="molecule type" value="Genomic_DNA"/>
</dbReference>
<evidence type="ECO:0000256" key="1">
    <source>
        <dbReference type="SAM" id="Phobius"/>
    </source>
</evidence>
<proteinExistence type="predicted"/>
<dbReference type="RefSeq" id="WP_262843257.1">
    <property type="nucleotide sequence ID" value="NZ_JANZYP010000016.1"/>
</dbReference>
<comment type="caution">
    <text evidence="2">The sequence shown here is derived from an EMBL/GenBank/DDBJ whole genome shotgun (WGS) entry which is preliminary data.</text>
</comment>
<dbReference type="Proteomes" id="UP001595891">
    <property type="component" value="Unassembled WGS sequence"/>
</dbReference>
<accession>A0ABV9EPF0</accession>
<keyword evidence="1" id="KW-1133">Transmembrane helix</keyword>
<feature type="transmembrane region" description="Helical" evidence="1">
    <location>
        <begin position="14"/>
        <end position="47"/>
    </location>
</feature>